<dbReference type="PANTHER" id="PTHR15427">
    <property type="entry name" value="EMILIN ELASTIN MICROFIBRIL INTERFACE-LOCATED PROTEIN ELASTIN MICROFIBRIL INTERFACER"/>
    <property type="match status" value="1"/>
</dbReference>
<evidence type="ECO:0000259" key="6">
    <source>
        <dbReference type="PROSITE" id="PS51041"/>
    </source>
</evidence>
<evidence type="ECO:0000313" key="8">
    <source>
        <dbReference type="Proteomes" id="UP000472241"/>
    </source>
</evidence>
<keyword evidence="3" id="KW-0732">Signal</keyword>
<evidence type="ECO:0000256" key="2">
    <source>
        <dbReference type="ARBA" id="ARBA00022525"/>
    </source>
</evidence>
<dbReference type="Ensembl" id="ENSLCNT00005023832.1">
    <property type="protein sequence ID" value="ENSLCNP00005021289.1"/>
    <property type="gene ID" value="ENSLCNG00005013816.1"/>
</dbReference>
<dbReference type="PANTHER" id="PTHR15427:SF23">
    <property type="entry name" value="EMI DOMAIN-CONTAINING PROTEIN 1"/>
    <property type="match status" value="1"/>
</dbReference>
<dbReference type="Proteomes" id="UP000472241">
    <property type="component" value="Unplaced"/>
</dbReference>
<evidence type="ECO:0000256" key="5">
    <source>
        <dbReference type="SAM" id="MobiDB-lite"/>
    </source>
</evidence>
<evidence type="ECO:0000256" key="4">
    <source>
        <dbReference type="ARBA" id="ARBA00023157"/>
    </source>
</evidence>
<dbReference type="GO" id="GO:0005576">
    <property type="term" value="C:extracellular region"/>
    <property type="evidence" value="ECO:0007669"/>
    <property type="project" value="UniProtKB-SubCell"/>
</dbReference>
<dbReference type="PROSITE" id="PS51041">
    <property type="entry name" value="EMI"/>
    <property type="match status" value="1"/>
</dbReference>
<keyword evidence="4" id="KW-1015">Disulfide bond</keyword>
<protein>
    <submittedName>
        <fullName evidence="7">EMI domain containing 1</fullName>
    </submittedName>
</protein>
<sequence>MPCSCLVPRSSVPTTFREPPAQLPLQSYRSHSSATVAQRLLTGAQRTQSSGVSLPRDSGLLERTWTSSLILPGVLGRGCAWNWCSYVVTRTISCHVQNGTYLQRVLQNCPWPMSCPGNSYRTVVRPTYKVMYKTVTAREWRCCPGHSGVNCEEGSAGFLEPGWSGNTMRRMALRPTAFSGCLNCSKVSELTERLKVLEAKVAVLTVTERAVLPTPVAPGDPVPLWGSPAARGSPGDGSLQGEWVSRGSVLGMNQGTLSTLPTLGAGVQWPRPHYRLSHRVVKAGLAEVWQIKTDCPIPAQSCSLTIFPPPGDPLLSNTFTETSSHWPQGPVGLPGPPGPMGPPGLPGPMGIPGSPGHMVSNSPSGPTHLWCGAAGACPGWGMGHQRALQDLLPCPLHGCICLFPPQGEGLHQLREALKILAERVLILETMIGLYEPEGSGAGPAGTGTPSLLRGKRGGHAANYRIVAPRSRNERG</sequence>
<dbReference type="InterPro" id="IPR011489">
    <property type="entry name" value="EMI_domain"/>
</dbReference>
<proteinExistence type="predicted"/>
<name>A0A667HLQ7_LYNCA</name>
<comment type="subcellular location">
    <subcellularLocation>
        <location evidence="1">Secreted</location>
    </subcellularLocation>
</comment>
<evidence type="ECO:0000313" key="7">
    <source>
        <dbReference type="Ensembl" id="ENSLCNP00005021289.1"/>
    </source>
</evidence>
<reference evidence="7" key="2">
    <citation type="submission" date="2025-09" db="UniProtKB">
        <authorList>
            <consortium name="Ensembl"/>
        </authorList>
    </citation>
    <scope>IDENTIFICATION</scope>
</reference>
<organism evidence="7 8">
    <name type="scientific">Lynx canadensis</name>
    <name type="common">Canada lynx</name>
    <name type="synonym">Felis canadensis</name>
    <dbReference type="NCBI Taxonomy" id="61383"/>
    <lineage>
        <taxon>Eukaryota</taxon>
        <taxon>Metazoa</taxon>
        <taxon>Chordata</taxon>
        <taxon>Craniata</taxon>
        <taxon>Vertebrata</taxon>
        <taxon>Euteleostomi</taxon>
        <taxon>Mammalia</taxon>
        <taxon>Eutheria</taxon>
        <taxon>Laurasiatheria</taxon>
        <taxon>Carnivora</taxon>
        <taxon>Feliformia</taxon>
        <taxon>Felidae</taxon>
        <taxon>Felinae</taxon>
        <taxon>Lynx</taxon>
    </lineage>
</organism>
<dbReference type="AlphaFoldDB" id="A0A667HLQ7"/>
<accession>A0A667HLQ7</accession>
<feature type="region of interest" description="Disordered" evidence="5">
    <location>
        <begin position="437"/>
        <end position="456"/>
    </location>
</feature>
<keyword evidence="2" id="KW-0964">Secreted</keyword>
<dbReference type="Pfam" id="PF07546">
    <property type="entry name" value="EMI"/>
    <property type="match status" value="1"/>
</dbReference>
<evidence type="ECO:0000256" key="1">
    <source>
        <dbReference type="ARBA" id="ARBA00004613"/>
    </source>
</evidence>
<keyword evidence="8" id="KW-1185">Reference proteome</keyword>
<dbReference type="InterPro" id="IPR050392">
    <property type="entry name" value="Collagen/C1q_domain"/>
</dbReference>
<evidence type="ECO:0000256" key="3">
    <source>
        <dbReference type="ARBA" id="ARBA00022729"/>
    </source>
</evidence>
<reference evidence="7" key="1">
    <citation type="submission" date="2025-08" db="UniProtKB">
        <authorList>
            <consortium name="Ensembl"/>
        </authorList>
    </citation>
    <scope>IDENTIFICATION</scope>
</reference>
<feature type="domain" description="EMI" evidence="6">
    <location>
        <begin position="80"/>
        <end position="153"/>
    </location>
</feature>